<dbReference type="AlphaFoldDB" id="A0A3L6FVT7"/>
<dbReference type="SUPFAM" id="SSF50978">
    <property type="entry name" value="WD40 repeat-like"/>
    <property type="match status" value="1"/>
</dbReference>
<keyword evidence="3" id="KW-0808">Transferase</keyword>
<evidence type="ECO:0000313" key="7">
    <source>
        <dbReference type="EMBL" id="PWZ38988.1"/>
    </source>
</evidence>
<dbReference type="Gene3D" id="2.130.10.10">
    <property type="entry name" value="YVTN repeat-like/Quinoprotein amine dehydrogenase"/>
    <property type="match status" value="1"/>
</dbReference>
<dbReference type="InterPro" id="IPR019775">
    <property type="entry name" value="WD40_repeat_CS"/>
</dbReference>
<reference evidence="7 8" key="1">
    <citation type="journal article" date="2018" name="Nat. Genet.">
        <title>Extensive intraspecific gene order and gene structural variations between Mo17 and other maize genomes.</title>
        <authorList>
            <person name="Sun S."/>
            <person name="Zhou Y."/>
            <person name="Chen J."/>
            <person name="Shi J."/>
            <person name="Zhao H."/>
            <person name="Zhao H."/>
            <person name="Song W."/>
            <person name="Zhang M."/>
            <person name="Cui Y."/>
            <person name="Dong X."/>
            <person name="Liu H."/>
            <person name="Ma X."/>
            <person name="Jiao Y."/>
            <person name="Wang B."/>
            <person name="Wei X."/>
            <person name="Stein J.C."/>
            <person name="Glaubitz J.C."/>
            <person name="Lu F."/>
            <person name="Yu G."/>
            <person name="Liang C."/>
            <person name="Fengler K."/>
            <person name="Li B."/>
            <person name="Rafalski A."/>
            <person name="Schnable P.S."/>
            <person name="Ware D.H."/>
            <person name="Buckler E.S."/>
            <person name="Lai J."/>
        </authorList>
    </citation>
    <scope>NUCLEOTIDE SEQUENCE [LARGE SCALE GENOMIC DNA]</scope>
    <source>
        <strain evidence="8">cv. Missouri 17</strain>
        <tissue evidence="7">Seedling</tissue>
    </source>
</reference>
<dbReference type="PROSITE" id="PS50294">
    <property type="entry name" value="WD_REPEATS_REGION"/>
    <property type="match status" value="1"/>
</dbReference>
<keyword evidence="2 6" id="KW-0853">WD repeat</keyword>
<dbReference type="SUPFAM" id="SSF56104">
    <property type="entry name" value="SAICAR synthase-like"/>
    <property type="match status" value="1"/>
</dbReference>
<dbReference type="InterPro" id="IPR015943">
    <property type="entry name" value="WD40/YVTN_repeat-like_dom_sf"/>
</dbReference>
<comment type="caution">
    <text evidence="7">The sequence shown here is derived from an EMBL/GenBank/DDBJ whole genome shotgun (WGS) entry which is preliminary data.</text>
</comment>
<accession>A0A3L6FVT7</accession>
<dbReference type="EMBL" id="NCVQ01000003">
    <property type="protein sequence ID" value="PWZ38988.1"/>
    <property type="molecule type" value="Genomic_DNA"/>
</dbReference>
<dbReference type="InterPro" id="IPR036322">
    <property type="entry name" value="WD40_repeat_dom_sf"/>
</dbReference>
<dbReference type="PROSITE" id="PS50082">
    <property type="entry name" value="WD_REPEATS_2"/>
    <property type="match status" value="2"/>
</dbReference>
<comment type="similarity">
    <text evidence="1">Belongs to the inositol phosphokinase (IPK) family.</text>
</comment>
<evidence type="ECO:0000256" key="4">
    <source>
        <dbReference type="ARBA" id="ARBA00022737"/>
    </source>
</evidence>
<dbReference type="PROSITE" id="PS00678">
    <property type="entry name" value="WD_REPEATS_1"/>
    <property type="match status" value="1"/>
</dbReference>
<dbReference type="Proteomes" id="UP000251960">
    <property type="component" value="Chromosome 2"/>
</dbReference>
<feature type="repeat" description="WD" evidence="6">
    <location>
        <begin position="415"/>
        <end position="448"/>
    </location>
</feature>
<feature type="repeat" description="WD" evidence="6">
    <location>
        <begin position="370"/>
        <end position="411"/>
    </location>
</feature>
<evidence type="ECO:0000313" key="8">
    <source>
        <dbReference type="Proteomes" id="UP000251960"/>
    </source>
</evidence>
<evidence type="ECO:0000256" key="1">
    <source>
        <dbReference type="ARBA" id="ARBA00007374"/>
    </source>
</evidence>
<dbReference type="SMART" id="SM00320">
    <property type="entry name" value="WD40"/>
    <property type="match status" value="3"/>
</dbReference>
<dbReference type="PANTHER" id="PTHR19856">
    <property type="entry name" value="WD-REPEATCONTAINING PROTEIN WDR1"/>
    <property type="match status" value="1"/>
</dbReference>
<keyword evidence="5" id="KW-0418">Kinase</keyword>
<evidence type="ECO:0000256" key="5">
    <source>
        <dbReference type="ARBA" id="ARBA00022777"/>
    </source>
</evidence>
<keyword evidence="4" id="KW-0677">Repeat</keyword>
<sequence>MALGIAVHFRLCGGWEWWMTPLVGEQLRWYGGCQVTVRVEARNGNAHSAAYFSRLECRLAFVGATLAVLRAYPFHVPARGVLPLAYMACAQGAPLGDAGSAAMEAALRDGMVPFRVEGEARTRWKAGDRGEHEVAFYEAFSAHAAVPTRIRDTFFPRFHGTRLLPTEAQPGEPHPHLVLDDLLAGFEVPCVADIKIGAITWPPSSPEPYIAKCLAKDRGTTSVLLGFRVSGVRVVGPEGAVWRTERPEVKAMDTVGVRRVLRRYVSSVADEGIDCALAAAVYGGKVFVEIGTILVGALNDQPAPGPRHPSELFALCRWDSDSTVGEFDGHSKRVLSCDFKPTRPFRIVTCGEDFLANFYEGPPFKFKHSIRDHSNFVNCIRYAPDGSKFITVSSDKKGLIYDGKTGEKIGELSTEGGHTGSIYAVSWNPDSKQVLTVSADKSAKVWDIFEDASGKLNRTLVCPGIGGVDDMLVGCLWQNGHLVTVSLGGTFNVFSASNLDQEPVTFEDS</sequence>
<gene>
    <name evidence="7" type="primary">AIP1-2_7</name>
    <name evidence="7" type="ORF">Zm00014a_015387</name>
</gene>
<evidence type="ECO:0000256" key="3">
    <source>
        <dbReference type="ARBA" id="ARBA00022679"/>
    </source>
</evidence>
<name>A0A3L6FVT7_MAIZE</name>
<dbReference type="InterPro" id="IPR005522">
    <property type="entry name" value="IPK"/>
</dbReference>
<dbReference type="ExpressionAtlas" id="A0A3L6FVT7">
    <property type="expression patterns" value="baseline"/>
</dbReference>
<protein>
    <submittedName>
        <fullName evidence="7">Actin-interacting protein 1-2</fullName>
    </submittedName>
</protein>
<evidence type="ECO:0000256" key="2">
    <source>
        <dbReference type="ARBA" id="ARBA00022574"/>
    </source>
</evidence>
<dbReference type="PANTHER" id="PTHR19856:SF0">
    <property type="entry name" value="WD REPEAT-CONTAINING PROTEIN 1"/>
    <property type="match status" value="1"/>
</dbReference>
<dbReference type="Pfam" id="PF03770">
    <property type="entry name" value="IPK"/>
    <property type="match status" value="1"/>
</dbReference>
<organism evidence="7 8">
    <name type="scientific">Zea mays</name>
    <name type="common">Maize</name>
    <dbReference type="NCBI Taxonomy" id="4577"/>
    <lineage>
        <taxon>Eukaryota</taxon>
        <taxon>Viridiplantae</taxon>
        <taxon>Streptophyta</taxon>
        <taxon>Embryophyta</taxon>
        <taxon>Tracheophyta</taxon>
        <taxon>Spermatophyta</taxon>
        <taxon>Magnoliopsida</taxon>
        <taxon>Liliopsida</taxon>
        <taxon>Poales</taxon>
        <taxon>Poaceae</taxon>
        <taxon>PACMAD clade</taxon>
        <taxon>Panicoideae</taxon>
        <taxon>Andropogonodae</taxon>
        <taxon>Andropogoneae</taxon>
        <taxon>Tripsacinae</taxon>
        <taxon>Zea</taxon>
    </lineage>
</organism>
<dbReference type="InterPro" id="IPR001680">
    <property type="entry name" value="WD40_rpt"/>
</dbReference>
<proteinExistence type="inferred from homology"/>
<dbReference type="Gene3D" id="3.30.470.160">
    <property type="entry name" value="Inositol polyphosphate kinase"/>
    <property type="match status" value="1"/>
</dbReference>
<dbReference type="GO" id="GO:0032958">
    <property type="term" value="P:inositol phosphate biosynthetic process"/>
    <property type="evidence" value="ECO:0007669"/>
    <property type="project" value="InterPro"/>
</dbReference>
<dbReference type="Pfam" id="PF00400">
    <property type="entry name" value="WD40"/>
    <property type="match status" value="3"/>
</dbReference>
<dbReference type="GO" id="GO:0016301">
    <property type="term" value="F:kinase activity"/>
    <property type="evidence" value="ECO:0007669"/>
    <property type="project" value="UniProtKB-KW"/>
</dbReference>
<evidence type="ECO:0000256" key="6">
    <source>
        <dbReference type="PROSITE-ProRule" id="PRU00221"/>
    </source>
</evidence>
<dbReference type="InterPro" id="IPR038286">
    <property type="entry name" value="IPK_sf"/>
</dbReference>